<dbReference type="OrthoDB" id="1182182at2759"/>
<feature type="transmembrane region" description="Helical" evidence="1">
    <location>
        <begin position="191"/>
        <end position="210"/>
    </location>
</feature>
<sequence>MALPYQMELLSSLKSLWVENCTSLVEPLPQGNIPSNLTSLAIINCRKLKPPTEWDLHKLTSLYEFVTGNLIEGIPKPHILRHLSISKCPNLGALPMDNQVDNLWSLWIDDCSLIKKCCLKYKGDYWTKIIDTPEVLMMGIPSVNQRQPYLKRFHQVHVAEILSMNKLAVECVCLDSTAAPSYKIRLPMEFAGVYGGFIFCGSGVAVLMVNLPWVCLSLLVGFTMGLPRLSCIVILQEINVTCRCLFALVVRTLALLAEVPCSSPLTSMVVLCLSKKSLHTCRAKRCILTRRARPEVGFLEYGAAVRWGQAL</sequence>
<evidence type="ECO:0008006" key="4">
    <source>
        <dbReference type="Google" id="ProtNLM"/>
    </source>
</evidence>
<dbReference type="SUPFAM" id="SSF52047">
    <property type="entry name" value="RNI-like"/>
    <property type="match status" value="1"/>
</dbReference>
<dbReference type="AlphaFoldDB" id="A0A8S0QVM7"/>
<proteinExistence type="predicted"/>
<evidence type="ECO:0000313" key="2">
    <source>
        <dbReference type="EMBL" id="CAA2969873.1"/>
    </source>
</evidence>
<dbReference type="Gene3D" id="3.80.10.10">
    <property type="entry name" value="Ribonuclease Inhibitor"/>
    <property type="match status" value="1"/>
</dbReference>
<dbReference type="Gramene" id="OE9A048053T1">
    <property type="protein sequence ID" value="OE9A048053C1"/>
    <property type="gene ID" value="OE9A048053"/>
</dbReference>
<dbReference type="Proteomes" id="UP000594638">
    <property type="component" value="Unassembled WGS sequence"/>
</dbReference>
<evidence type="ECO:0000256" key="1">
    <source>
        <dbReference type="SAM" id="Phobius"/>
    </source>
</evidence>
<dbReference type="InterPro" id="IPR032675">
    <property type="entry name" value="LRR_dom_sf"/>
</dbReference>
<name>A0A8S0QVM7_OLEEU</name>
<accession>A0A8S0QVM7</accession>
<keyword evidence="1" id="KW-0812">Transmembrane</keyword>
<organism evidence="2 3">
    <name type="scientific">Olea europaea subsp. europaea</name>
    <dbReference type="NCBI Taxonomy" id="158383"/>
    <lineage>
        <taxon>Eukaryota</taxon>
        <taxon>Viridiplantae</taxon>
        <taxon>Streptophyta</taxon>
        <taxon>Embryophyta</taxon>
        <taxon>Tracheophyta</taxon>
        <taxon>Spermatophyta</taxon>
        <taxon>Magnoliopsida</taxon>
        <taxon>eudicotyledons</taxon>
        <taxon>Gunneridae</taxon>
        <taxon>Pentapetalae</taxon>
        <taxon>asterids</taxon>
        <taxon>lamiids</taxon>
        <taxon>Lamiales</taxon>
        <taxon>Oleaceae</taxon>
        <taxon>Oleeae</taxon>
        <taxon>Olea</taxon>
    </lineage>
</organism>
<comment type="caution">
    <text evidence="2">The sequence shown here is derived from an EMBL/GenBank/DDBJ whole genome shotgun (WGS) entry which is preliminary data.</text>
</comment>
<keyword evidence="3" id="KW-1185">Reference proteome</keyword>
<keyword evidence="1" id="KW-0472">Membrane</keyword>
<evidence type="ECO:0000313" key="3">
    <source>
        <dbReference type="Proteomes" id="UP000594638"/>
    </source>
</evidence>
<protein>
    <recommendedName>
        <fullName evidence="4">Disease resistance protein</fullName>
    </recommendedName>
</protein>
<gene>
    <name evidence="2" type="ORF">OLEA9_A048053</name>
</gene>
<reference evidence="2 3" key="1">
    <citation type="submission" date="2019-12" db="EMBL/GenBank/DDBJ databases">
        <authorList>
            <person name="Alioto T."/>
            <person name="Alioto T."/>
            <person name="Gomez Garrido J."/>
        </authorList>
    </citation>
    <scope>NUCLEOTIDE SEQUENCE [LARGE SCALE GENOMIC DNA]</scope>
</reference>
<keyword evidence="1" id="KW-1133">Transmembrane helix</keyword>
<dbReference type="EMBL" id="CACTIH010001954">
    <property type="protein sequence ID" value="CAA2969873.1"/>
    <property type="molecule type" value="Genomic_DNA"/>
</dbReference>